<keyword evidence="6" id="KW-0732">Signal</keyword>
<comment type="similarity">
    <text evidence="4">Belongs to the glycosyl hydrolase 18 family.</text>
</comment>
<feature type="chain" id="PRO_5041946188" evidence="6">
    <location>
        <begin position="25"/>
        <end position="473"/>
    </location>
</feature>
<dbReference type="PROSITE" id="PS01095">
    <property type="entry name" value="GH18_1"/>
    <property type="match status" value="1"/>
</dbReference>
<dbReference type="PANTHER" id="PTHR11177">
    <property type="entry name" value="CHITINASE"/>
    <property type="match status" value="1"/>
</dbReference>
<evidence type="ECO:0000256" key="1">
    <source>
        <dbReference type="ARBA" id="ARBA00022801"/>
    </source>
</evidence>
<dbReference type="InterPro" id="IPR001579">
    <property type="entry name" value="Glyco_hydro_18_chit_AS"/>
</dbReference>
<keyword evidence="9" id="KW-1185">Reference proteome</keyword>
<evidence type="ECO:0000256" key="3">
    <source>
        <dbReference type="RuleBase" id="RU000489"/>
    </source>
</evidence>
<feature type="signal peptide" evidence="6">
    <location>
        <begin position="1"/>
        <end position="24"/>
    </location>
</feature>
<dbReference type="InterPro" id="IPR011583">
    <property type="entry name" value="Chitinase_II/V-like_cat"/>
</dbReference>
<evidence type="ECO:0000256" key="6">
    <source>
        <dbReference type="SAM" id="SignalP"/>
    </source>
</evidence>
<keyword evidence="1 3" id="KW-0378">Hydrolase</keyword>
<dbReference type="Gene3D" id="3.10.50.10">
    <property type="match status" value="1"/>
</dbReference>
<keyword evidence="2 3" id="KW-0326">Glycosidase</keyword>
<evidence type="ECO:0000256" key="4">
    <source>
        <dbReference type="RuleBase" id="RU004453"/>
    </source>
</evidence>
<dbReference type="InterPro" id="IPR001223">
    <property type="entry name" value="Glyco_hydro18_cat"/>
</dbReference>
<organism evidence="8 9">
    <name type="scientific">Skeletonema marinoi</name>
    <dbReference type="NCBI Taxonomy" id="267567"/>
    <lineage>
        <taxon>Eukaryota</taxon>
        <taxon>Sar</taxon>
        <taxon>Stramenopiles</taxon>
        <taxon>Ochrophyta</taxon>
        <taxon>Bacillariophyta</taxon>
        <taxon>Coscinodiscophyceae</taxon>
        <taxon>Thalassiosirophycidae</taxon>
        <taxon>Thalassiosirales</taxon>
        <taxon>Skeletonemataceae</taxon>
        <taxon>Skeletonema</taxon>
        <taxon>Skeletonema marinoi-dohrnii complex</taxon>
    </lineage>
</organism>
<dbReference type="GO" id="GO:0005975">
    <property type="term" value="P:carbohydrate metabolic process"/>
    <property type="evidence" value="ECO:0007669"/>
    <property type="project" value="InterPro"/>
</dbReference>
<dbReference type="Pfam" id="PF00704">
    <property type="entry name" value="Glyco_hydro_18"/>
    <property type="match status" value="1"/>
</dbReference>
<dbReference type="Gene3D" id="3.20.20.80">
    <property type="entry name" value="Glycosidases"/>
    <property type="match status" value="1"/>
</dbReference>
<dbReference type="PANTHER" id="PTHR11177:SF317">
    <property type="entry name" value="CHITINASE 12-RELATED"/>
    <property type="match status" value="1"/>
</dbReference>
<feature type="region of interest" description="Disordered" evidence="5">
    <location>
        <begin position="422"/>
        <end position="441"/>
    </location>
</feature>
<accession>A0AAD8YDR8</accession>
<feature type="region of interest" description="Disordered" evidence="5">
    <location>
        <begin position="450"/>
        <end position="473"/>
    </location>
</feature>
<proteinExistence type="inferred from homology"/>
<reference evidence="8" key="1">
    <citation type="submission" date="2023-06" db="EMBL/GenBank/DDBJ databases">
        <title>Survivors Of The Sea: Transcriptome response of Skeletonema marinoi to long-term dormancy.</title>
        <authorList>
            <person name="Pinder M.I.M."/>
            <person name="Kourtchenko O."/>
            <person name="Robertson E.K."/>
            <person name="Larsson T."/>
            <person name="Maumus F."/>
            <person name="Osuna-Cruz C.M."/>
            <person name="Vancaester E."/>
            <person name="Stenow R."/>
            <person name="Vandepoele K."/>
            <person name="Ploug H."/>
            <person name="Bruchert V."/>
            <person name="Godhe A."/>
            <person name="Topel M."/>
        </authorList>
    </citation>
    <scope>NUCLEOTIDE SEQUENCE</scope>
    <source>
        <strain evidence="8">R05AC</strain>
    </source>
</reference>
<dbReference type="EC" id="3.2.1.14" evidence="8"/>
<dbReference type="GO" id="GO:0008061">
    <property type="term" value="F:chitin binding"/>
    <property type="evidence" value="ECO:0007669"/>
    <property type="project" value="InterPro"/>
</dbReference>
<dbReference type="GO" id="GO:0006032">
    <property type="term" value="P:chitin catabolic process"/>
    <property type="evidence" value="ECO:0007669"/>
    <property type="project" value="TreeGrafter"/>
</dbReference>
<gene>
    <name evidence="8" type="ORF">QTG54_005199</name>
</gene>
<dbReference type="PROSITE" id="PS51910">
    <property type="entry name" value="GH18_2"/>
    <property type="match status" value="1"/>
</dbReference>
<dbReference type="SUPFAM" id="SSF51445">
    <property type="entry name" value="(Trans)glycosidases"/>
    <property type="match status" value="1"/>
</dbReference>
<dbReference type="InterPro" id="IPR029070">
    <property type="entry name" value="Chitinase_insertion_sf"/>
</dbReference>
<name>A0AAD8YDR8_9STRA</name>
<dbReference type="InterPro" id="IPR017853">
    <property type="entry name" value="GH"/>
</dbReference>
<comment type="caution">
    <text evidence="8">The sequence shown here is derived from an EMBL/GenBank/DDBJ whole genome shotgun (WGS) entry which is preliminary data.</text>
</comment>
<evidence type="ECO:0000256" key="5">
    <source>
        <dbReference type="SAM" id="MobiDB-lite"/>
    </source>
</evidence>
<dbReference type="GO" id="GO:0008843">
    <property type="term" value="F:endochitinase activity"/>
    <property type="evidence" value="ECO:0007669"/>
    <property type="project" value="UniProtKB-EC"/>
</dbReference>
<dbReference type="SMART" id="SM00636">
    <property type="entry name" value="Glyco_18"/>
    <property type="match status" value="1"/>
</dbReference>
<evidence type="ECO:0000313" key="8">
    <source>
        <dbReference type="EMBL" id="KAK1743602.1"/>
    </source>
</evidence>
<evidence type="ECO:0000256" key="2">
    <source>
        <dbReference type="ARBA" id="ARBA00023295"/>
    </source>
</evidence>
<feature type="domain" description="GH18" evidence="7">
    <location>
        <begin position="34"/>
        <end position="423"/>
    </location>
</feature>
<evidence type="ECO:0000259" key="7">
    <source>
        <dbReference type="PROSITE" id="PS51910"/>
    </source>
</evidence>
<sequence>MFRRLAAPVVIILCVSFFIATCSAFQKREDAHGKTIIAYYASWQIYDREGLAKPVNLDYSKFTRLNFAFFQPTMTGEIYGTDVWGDPMALFGDWDWSGTGATYCNWSKPGEPPVCGQHHYHTGLIYLSHQNGVEVYPSIGGWTLSGNFPPMAANPTARQTFAKNCAKLVQHYDFDGVDIDWEYPTYAAHGGGPDDTENYNLLMQAIRDELDILGQANNRFYGLTAAMPCGPDLINGIDLGKMKDILTEFNLMTYDLHGSWSPFTGPNAPLFDFPGSPELSVHGCTENFLKGGVRKDQINIGLPFYGRSFLATLGSTLDGFDQAYAGAADLNTWADDEGTPQYFNIMKKISQFTSVRHEQTKTQFMYNSLGFLSYDDELAICDKAEYAMDNDLLGFIIWEISGDLMEDLSTPLLGALNDRLNNPNTRCDGGSGGGTTQTQNPVETQAPVLTESQHNNLRRSHHFNLRSSRKHLY</sequence>
<dbReference type="GO" id="GO:0005576">
    <property type="term" value="C:extracellular region"/>
    <property type="evidence" value="ECO:0007669"/>
    <property type="project" value="TreeGrafter"/>
</dbReference>
<protein>
    <submittedName>
        <fullName evidence="8">Chitinase</fullName>
        <ecNumber evidence="8">3.2.1.14</ecNumber>
    </submittedName>
</protein>
<dbReference type="Proteomes" id="UP001224775">
    <property type="component" value="Unassembled WGS sequence"/>
</dbReference>
<feature type="compositionally biased region" description="Basic residues" evidence="5">
    <location>
        <begin position="456"/>
        <end position="473"/>
    </location>
</feature>
<evidence type="ECO:0000313" key="9">
    <source>
        <dbReference type="Proteomes" id="UP001224775"/>
    </source>
</evidence>
<dbReference type="InterPro" id="IPR050314">
    <property type="entry name" value="Glycosyl_Hydrlase_18"/>
</dbReference>
<dbReference type="AlphaFoldDB" id="A0AAD8YDR8"/>
<dbReference type="EMBL" id="JATAAI010000008">
    <property type="protein sequence ID" value="KAK1743602.1"/>
    <property type="molecule type" value="Genomic_DNA"/>
</dbReference>